<evidence type="ECO:0000313" key="1">
    <source>
        <dbReference type="Ensembl" id="ENSCMUP00000011557.1"/>
    </source>
</evidence>
<dbReference type="InterPro" id="IPR050195">
    <property type="entry name" value="Primate_lentivir_Gag_pol-like"/>
</dbReference>
<keyword evidence="2" id="KW-1185">Reference proteome</keyword>
<evidence type="ECO:0000313" key="2">
    <source>
        <dbReference type="Proteomes" id="UP000694553"/>
    </source>
</evidence>
<reference evidence="1" key="2">
    <citation type="submission" date="2025-08" db="UniProtKB">
        <authorList>
            <consortium name="Ensembl"/>
        </authorList>
    </citation>
    <scope>IDENTIFICATION</scope>
</reference>
<proteinExistence type="predicted"/>
<dbReference type="PROSITE" id="PS50158">
    <property type="entry name" value="ZF_CCHC"/>
    <property type="match status" value="2"/>
</dbReference>
<dbReference type="OMA" id="KSYFRCG"/>
<dbReference type="PANTHER" id="PTHR40389">
    <property type="entry name" value="ENDOGENOUS RETROVIRUS GROUP K MEMBER 24 GAG POLYPROTEIN-RELATED"/>
    <property type="match status" value="1"/>
</dbReference>
<dbReference type="Pfam" id="PF14787">
    <property type="entry name" value="zf-CCHC_5"/>
    <property type="match status" value="1"/>
</dbReference>
<reference evidence="1" key="3">
    <citation type="submission" date="2025-09" db="UniProtKB">
        <authorList>
            <consortium name="Ensembl"/>
        </authorList>
    </citation>
    <scope>IDENTIFICATION</scope>
</reference>
<name>A0A8C3GXE3_CORMO</name>
<reference evidence="2" key="1">
    <citation type="submission" date="2019-10" db="EMBL/GenBank/DDBJ databases">
        <title>Corvus moneduloides (New Caledonian crow) genome, bCorMon1, primary haplotype.</title>
        <authorList>
            <person name="Rutz C."/>
            <person name="Fungtammasan C."/>
            <person name="Mountcastle J."/>
            <person name="Formenti G."/>
            <person name="Chow W."/>
            <person name="Howe K."/>
            <person name="Steele M.P."/>
            <person name="Fernandes J."/>
            <person name="Gilbert M.T.P."/>
            <person name="Fedrigo O."/>
            <person name="Jarvis E.D."/>
            <person name="Gemmell N."/>
        </authorList>
    </citation>
    <scope>NUCLEOTIDE SEQUENCE [LARGE SCALE GENOMIC DNA]</scope>
</reference>
<accession>A0A8C3GXE3</accession>
<dbReference type="Ensembl" id="ENSCMUT00000012448.2">
    <property type="protein sequence ID" value="ENSCMUP00000011557.1"/>
    <property type="gene ID" value="ENSCMUG00000007335.2"/>
</dbReference>
<sequence>METLTKLLAAVVQISKSYFRCGQGGHFKRNCPNRPHGHSVAGNGRQRTVKLCAHCGKPGHYAKQCRSKFDNQGQGNPLDISPQEQLDKATFLKIS</sequence>
<dbReference type="InterPro" id="IPR001878">
    <property type="entry name" value="Znf_CCHC"/>
</dbReference>
<dbReference type="GO" id="GO:0008270">
    <property type="term" value="F:zinc ion binding"/>
    <property type="evidence" value="ECO:0007669"/>
    <property type="project" value="InterPro"/>
</dbReference>
<dbReference type="Pfam" id="PF00098">
    <property type="entry name" value="zf-CCHC"/>
    <property type="match status" value="1"/>
</dbReference>
<dbReference type="Proteomes" id="UP000694553">
    <property type="component" value="Unassembled WGS sequence"/>
</dbReference>
<dbReference type="PANTHER" id="PTHR40389:SF3">
    <property type="entry name" value="IGE-BINDING PROTEIN"/>
    <property type="match status" value="1"/>
</dbReference>
<dbReference type="GO" id="GO:0003676">
    <property type="term" value="F:nucleic acid binding"/>
    <property type="evidence" value="ECO:0007669"/>
    <property type="project" value="InterPro"/>
</dbReference>
<organism evidence="1 2">
    <name type="scientific">Corvus moneduloides</name>
    <name type="common">New Caledonian crow</name>
    <dbReference type="NCBI Taxonomy" id="1196302"/>
    <lineage>
        <taxon>Eukaryota</taxon>
        <taxon>Metazoa</taxon>
        <taxon>Chordata</taxon>
        <taxon>Craniata</taxon>
        <taxon>Vertebrata</taxon>
        <taxon>Euteleostomi</taxon>
        <taxon>Archelosauria</taxon>
        <taxon>Archosauria</taxon>
        <taxon>Dinosauria</taxon>
        <taxon>Saurischia</taxon>
        <taxon>Theropoda</taxon>
        <taxon>Coelurosauria</taxon>
        <taxon>Aves</taxon>
        <taxon>Neognathae</taxon>
        <taxon>Neoaves</taxon>
        <taxon>Telluraves</taxon>
        <taxon>Australaves</taxon>
        <taxon>Passeriformes</taxon>
        <taxon>Corvoidea</taxon>
        <taxon>Corvidae</taxon>
        <taxon>Corvus</taxon>
    </lineage>
</organism>
<dbReference type="SMART" id="SM00343">
    <property type="entry name" value="ZnF_C2HC"/>
    <property type="match status" value="2"/>
</dbReference>
<dbReference type="Gene3D" id="4.10.60.10">
    <property type="entry name" value="Zinc finger, CCHC-type"/>
    <property type="match status" value="2"/>
</dbReference>
<dbReference type="SUPFAM" id="SSF57756">
    <property type="entry name" value="Retrovirus zinc finger-like domains"/>
    <property type="match status" value="1"/>
</dbReference>
<dbReference type="InterPro" id="IPR036875">
    <property type="entry name" value="Znf_CCHC_sf"/>
</dbReference>
<dbReference type="AlphaFoldDB" id="A0A8C3GXE3"/>
<protein>
    <submittedName>
        <fullName evidence="1">Uncharacterized protein</fullName>
    </submittedName>
</protein>